<gene>
    <name evidence="3" type="ORF">Vbra_2770</name>
</gene>
<dbReference type="InterPro" id="IPR036397">
    <property type="entry name" value="RNaseH_sf"/>
</dbReference>
<evidence type="ECO:0000256" key="1">
    <source>
        <dbReference type="SAM" id="MobiDB-lite"/>
    </source>
</evidence>
<dbReference type="PhylomeDB" id="A0A0G4EMK2"/>
<keyword evidence="4" id="KW-1185">Reference proteome</keyword>
<name>A0A0G4EMK2_VITBC</name>
<dbReference type="InterPro" id="IPR003100">
    <property type="entry name" value="PAZ_dom"/>
</dbReference>
<feature type="compositionally biased region" description="Low complexity" evidence="1">
    <location>
        <begin position="811"/>
        <end position="829"/>
    </location>
</feature>
<dbReference type="AlphaFoldDB" id="A0A0G4EMK2"/>
<evidence type="ECO:0000313" key="3">
    <source>
        <dbReference type="EMBL" id="CEL98711.1"/>
    </source>
</evidence>
<feature type="region of interest" description="Disordered" evidence="1">
    <location>
        <begin position="796"/>
        <end position="883"/>
    </location>
</feature>
<dbReference type="GO" id="GO:0003723">
    <property type="term" value="F:RNA binding"/>
    <property type="evidence" value="ECO:0007669"/>
    <property type="project" value="InterPro"/>
</dbReference>
<dbReference type="InParanoid" id="A0A0G4EMK2"/>
<sequence length="984" mass="110128">MSFQQPSSSAVAAADPAGAVPPPPESVAGFPASAPGAPQQPAHVSNRQNFAKVRLKSNCFELQQCHGAEWVLYDVKAEDLDAYNEKEVSFQMRTAVARSAKKVEQALKSQYIVPTGRQLIAAAIPGQQLEVTATLKLKPAMRSDEMDVEYEFTFTRVKKLDVADFGVMRSQEGRMYLDNLFKALARKSKRCGVRGVYFDFAAPVCTLKPERSTPDQHSIRVCRGMILTTIATMRGPVLQLDVKHICIKEAPVYEILQAAMRSSSKAANLAVLGELYEGRGVVTYHADQWYRIDGLVEKDLKKDGFMNNRTNDFVTFFDYFSQHYSRLRGVSADKYLSPSRQPFVKSIRNGKEIFIPTTLCYLTGLDDETKSNRQKMQLVHNYCRLPPDRRFRMYEDLLGALDKVEREKKILRQFHLQMMPSAVEVEASQISSSLFSGYSTENLEDDEQQTVKFNRALFVCKGRHTDLRRRLVDSLMTKGKRFGLLDEHTDQTGRPFNPVYTVDLASHERGVTDTDLRQAAERVREFNGGITCIVWILDDSGGRSKDAVGEDRAKIKQAFSLHSTQDSIVCASQCLKASTVQKKWGVAEAKVIDKIRNKMSGYSYHVKVADRHPDFGPDGVEGRKKTMVCGIDTIRRKVHGKWQICMVFTASFNEKYTRYLSRVDFFESAQATAVDWTKVKESFTAACKKYFITHSELPDQILIYRSGVSEGQKVTCVRFELPGVFEGINEALAKANEALTARKNKFAGLISQGKDEEAALTTAKLTPHTKDLNEFPRPTVAFIFVNKHVTMRFTTHVSEPRDVRPRGGDVPPATSTQTTPSLPSTYPSSHASPARPTDRGGRYGGGYGRGNGGNGGGYGGNGGKRSHDAYRRGDGSVQPGTVVDSGVTSRDVWDFYFYHGRAPPGSCPTPTLYHVLYNNTGVSVPNLYIYTHLLTMSYQNFHKRDEGIKVPAPVKMAEKLLQYISGALKWDKPHKHLNCTNFYL</sequence>
<dbReference type="VEuPathDB" id="CryptoDB:Vbra_2770"/>
<feature type="compositionally biased region" description="Gly residues" evidence="1">
    <location>
        <begin position="842"/>
        <end position="863"/>
    </location>
</feature>
<organism evidence="3 4">
    <name type="scientific">Vitrella brassicaformis (strain CCMP3155)</name>
    <dbReference type="NCBI Taxonomy" id="1169540"/>
    <lineage>
        <taxon>Eukaryota</taxon>
        <taxon>Sar</taxon>
        <taxon>Alveolata</taxon>
        <taxon>Colpodellida</taxon>
        <taxon>Vitrellaceae</taxon>
        <taxon>Vitrella</taxon>
    </lineage>
</organism>
<feature type="compositionally biased region" description="Basic and acidic residues" evidence="1">
    <location>
        <begin position="798"/>
        <end position="807"/>
    </location>
</feature>
<evidence type="ECO:0000313" key="4">
    <source>
        <dbReference type="Proteomes" id="UP000041254"/>
    </source>
</evidence>
<dbReference type="SUPFAM" id="SSF53098">
    <property type="entry name" value="Ribonuclease H-like"/>
    <property type="match status" value="2"/>
</dbReference>
<accession>A0A0G4EMK2</accession>
<dbReference type="Gene3D" id="2.170.260.10">
    <property type="entry name" value="paz domain"/>
    <property type="match status" value="1"/>
</dbReference>
<dbReference type="EMBL" id="CDMY01000275">
    <property type="protein sequence ID" value="CEL98711.1"/>
    <property type="molecule type" value="Genomic_DNA"/>
</dbReference>
<dbReference type="SMART" id="SM00949">
    <property type="entry name" value="PAZ"/>
    <property type="match status" value="1"/>
</dbReference>
<dbReference type="Proteomes" id="UP000041254">
    <property type="component" value="Unassembled WGS sequence"/>
</dbReference>
<dbReference type="Pfam" id="PF02171">
    <property type="entry name" value="Piwi"/>
    <property type="match status" value="2"/>
</dbReference>
<dbReference type="PROSITE" id="PS50822">
    <property type="entry name" value="PIWI"/>
    <property type="match status" value="1"/>
</dbReference>
<reference evidence="3 4" key="1">
    <citation type="submission" date="2014-11" db="EMBL/GenBank/DDBJ databases">
        <authorList>
            <person name="Zhu J."/>
            <person name="Qi W."/>
            <person name="Song R."/>
        </authorList>
    </citation>
    <scope>NUCLEOTIDE SEQUENCE [LARGE SCALE GENOMIC DNA]</scope>
</reference>
<feature type="region of interest" description="Disordered" evidence="1">
    <location>
        <begin position="1"/>
        <end position="44"/>
    </location>
</feature>
<feature type="domain" description="Piwi" evidence="2">
    <location>
        <begin position="698"/>
        <end position="969"/>
    </location>
</feature>
<feature type="compositionally biased region" description="Low complexity" evidence="1">
    <location>
        <begin position="26"/>
        <end position="42"/>
    </location>
</feature>
<dbReference type="InterPro" id="IPR003165">
    <property type="entry name" value="Piwi"/>
</dbReference>
<dbReference type="InterPro" id="IPR012337">
    <property type="entry name" value="RNaseH-like_sf"/>
</dbReference>
<dbReference type="PANTHER" id="PTHR22891">
    <property type="entry name" value="EUKARYOTIC TRANSLATION INITIATION FACTOR 2C"/>
    <property type="match status" value="1"/>
</dbReference>
<dbReference type="Pfam" id="PF02170">
    <property type="entry name" value="PAZ"/>
    <property type="match status" value="1"/>
</dbReference>
<dbReference type="SMART" id="SM00950">
    <property type="entry name" value="Piwi"/>
    <property type="match status" value="1"/>
</dbReference>
<protein>
    <recommendedName>
        <fullName evidence="2">Piwi domain-containing protein</fullName>
    </recommendedName>
</protein>
<proteinExistence type="predicted"/>
<dbReference type="SUPFAM" id="SSF101690">
    <property type="entry name" value="PAZ domain"/>
    <property type="match status" value="1"/>
</dbReference>
<evidence type="ECO:0000259" key="2">
    <source>
        <dbReference type="PROSITE" id="PS50822"/>
    </source>
</evidence>
<feature type="compositionally biased region" description="Basic and acidic residues" evidence="1">
    <location>
        <begin position="865"/>
        <end position="874"/>
    </location>
</feature>
<dbReference type="Gene3D" id="3.30.420.10">
    <property type="entry name" value="Ribonuclease H-like superfamily/Ribonuclease H"/>
    <property type="match status" value="2"/>
</dbReference>
<dbReference type="OrthoDB" id="445670at2759"/>
<feature type="compositionally biased region" description="Low complexity" evidence="1">
    <location>
        <begin position="1"/>
        <end position="18"/>
    </location>
</feature>
<dbReference type="InterPro" id="IPR036085">
    <property type="entry name" value="PAZ_dom_sf"/>
</dbReference>